<keyword evidence="3" id="KW-1185">Reference proteome</keyword>
<dbReference type="EMBL" id="DF238782">
    <property type="protein sequence ID" value="GAC94139.1"/>
    <property type="molecule type" value="Genomic_DNA"/>
</dbReference>
<proteinExistence type="predicted"/>
<feature type="compositionally biased region" description="Basic and acidic residues" evidence="1">
    <location>
        <begin position="17"/>
        <end position="32"/>
    </location>
</feature>
<sequence>MSTWSVDDAESYVEEEKDQKPRNEWHRVEDSKSGANKIGNAFDKGDRSGSATRRMDGGWMVDRTDDGRWMNLTTDKRTISI</sequence>
<feature type="region of interest" description="Disordered" evidence="1">
    <location>
        <begin position="1"/>
        <end position="59"/>
    </location>
</feature>
<evidence type="ECO:0000313" key="3">
    <source>
        <dbReference type="Proteomes" id="UP000014071"/>
    </source>
</evidence>
<dbReference type="AlphaFoldDB" id="R9NZE2"/>
<dbReference type="RefSeq" id="XP_012187726.1">
    <property type="nucleotide sequence ID" value="XM_012332336.1"/>
</dbReference>
<evidence type="ECO:0000256" key="1">
    <source>
        <dbReference type="SAM" id="MobiDB-lite"/>
    </source>
</evidence>
<accession>R9NZE2</accession>
<dbReference type="GeneID" id="24107005"/>
<gene>
    <name evidence="2" type="ORF">PHSY_001708</name>
</gene>
<dbReference type="HOGENOM" id="CLU_2574895_0_0_1"/>
<protein>
    <submittedName>
        <fullName evidence="2">Uncharacterized protein</fullName>
    </submittedName>
</protein>
<evidence type="ECO:0000313" key="2">
    <source>
        <dbReference type="EMBL" id="GAC94139.1"/>
    </source>
</evidence>
<feature type="compositionally biased region" description="Acidic residues" evidence="1">
    <location>
        <begin position="7"/>
        <end position="16"/>
    </location>
</feature>
<dbReference type="Proteomes" id="UP000014071">
    <property type="component" value="Unassembled WGS sequence"/>
</dbReference>
<organism evidence="2 3">
    <name type="scientific">Pseudozyma hubeiensis (strain SY62)</name>
    <name type="common">Yeast</name>
    <dbReference type="NCBI Taxonomy" id="1305764"/>
    <lineage>
        <taxon>Eukaryota</taxon>
        <taxon>Fungi</taxon>
        <taxon>Dikarya</taxon>
        <taxon>Basidiomycota</taxon>
        <taxon>Ustilaginomycotina</taxon>
        <taxon>Ustilaginomycetes</taxon>
        <taxon>Ustilaginales</taxon>
        <taxon>Ustilaginaceae</taxon>
        <taxon>Pseudozyma</taxon>
    </lineage>
</organism>
<reference evidence="3" key="1">
    <citation type="journal article" date="2013" name="Genome Announc.">
        <title>Draft genome sequence of the basidiomycetous yeast-like fungus Pseudozyma hubeiensis SY62, which produces an abundant amount of the biosurfactant mannosylerythritol lipids.</title>
        <authorList>
            <person name="Konishi M."/>
            <person name="Hatada Y."/>
            <person name="Horiuchi J."/>
        </authorList>
    </citation>
    <scope>NUCLEOTIDE SEQUENCE [LARGE SCALE GENOMIC DNA]</scope>
    <source>
        <strain evidence="3">SY62</strain>
    </source>
</reference>
<name>R9NZE2_PSEHS</name>